<sequence>MERAKAWGAAMAVLALVYGDLLLVDRMFPPGRVHRRAVRPIVRTPTEGTKGD</sequence>
<dbReference type="Proteomes" id="UP000192936">
    <property type="component" value="Unassembled WGS sequence"/>
</dbReference>
<dbReference type="AlphaFoldDB" id="A0A1X7HPW9"/>
<dbReference type="RefSeq" id="WP_167393463.1">
    <property type="nucleotide sequence ID" value="NZ_FXAK01000010.1"/>
</dbReference>
<reference evidence="2 3" key="1">
    <citation type="submission" date="2017-04" db="EMBL/GenBank/DDBJ databases">
        <authorList>
            <person name="Afonso C.L."/>
            <person name="Miller P.J."/>
            <person name="Scott M.A."/>
            <person name="Spackman E."/>
            <person name="Goraichik I."/>
            <person name="Dimitrov K.M."/>
            <person name="Suarez D.L."/>
            <person name="Swayne D.E."/>
        </authorList>
    </citation>
    <scope>NUCLEOTIDE SEQUENCE [LARGE SCALE GENOMIC DNA]</scope>
    <source>
        <strain evidence="2 3">A2P</strain>
    </source>
</reference>
<protein>
    <submittedName>
        <fullName evidence="2">Uncharacterized protein</fullName>
    </submittedName>
</protein>
<organism evidence="2 3">
    <name type="scientific">Azospirillum oryzae</name>
    <dbReference type="NCBI Taxonomy" id="286727"/>
    <lineage>
        <taxon>Bacteria</taxon>
        <taxon>Pseudomonadati</taxon>
        <taxon>Pseudomonadota</taxon>
        <taxon>Alphaproteobacteria</taxon>
        <taxon>Rhodospirillales</taxon>
        <taxon>Azospirillaceae</taxon>
        <taxon>Azospirillum</taxon>
    </lineage>
</organism>
<proteinExistence type="predicted"/>
<name>A0A1X7HPW9_9PROT</name>
<dbReference type="EMBL" id="FXAK01000010">
    <property type="protein sequence ID" value="SMF90840.1"/>
    <property type="molecule type" value="Genomic_DNA"/>
</dbReference>
<keyword evidence="1" id="KW-0812">Transmembrane</keyword>
<accession>A0A1X7HPW9</accession>
<feature type="transmembrane region" description="Helical" evidence="1">
    <location>
        <begin position="6"/>
        <end position="24"/>
    </location>
</feature>
<gene>
    <name evidence="2" type="ORF">SAMN02982917_0013</name>
</gene>
<evidence type="ECO:0000313" key="3">
    <source>
        <dbReference type="Proteomes" id="UP000192936"/>
    </source>
</evidence>
<dbReference type="STRING" id="286727.SAMN02982917_0013"/>
<evidence type="ECO:0000313" key="2">
    <source>
        <dbReference type="EMBL" id="SMF90840.1"/>
    </source>
</evidence>
<keyword evidence="1" id="KW-1133">Transmembrane helix</keyword>
<evidence type="ECO:0000256" key="1">
    <source>
        <dbReference type="SAM" id="Phobius"/>
    </source>
</evidence>
<keyword evidence="1" id="KW-0472">Membrane</keyword>